<evidence type="ECO:0000313" key="2">
    <source>
        <dbReference type="Proteomes" id="UP000178606"/>
    </source>
</evidence>
<dbReference type="CDD" id="cd18687">
    <property type="entry name" value="PIN_VapC-like"/>
    <property type="match status" value="1"/>
</dbReference>
<evidence type="ECO:0000313" key="1">
    <source>
        <dbReference type="EMBL" id="OGG51723.1"/>
    </source>
</evidence>
<protein>
    <submittedName>
        <fullName evidence="1">DNA-binding protein</fullName>
    </submittedName>
</protein>
<dbReference type="SUPFAM" id="SSF88723">
    <property type="entry name" value="PIN domain-like"/>
    <property type="match status" value="1"/>
</dbReference>
<proteinExistence type="predicted"/>
<organism evidence="1 2">
    <name type="scientific">Handelsmanbacteria sp. (strain RIFCSPLOWO2_12_FULL_64_10)</name>
    <dbReference type="NCBI Taxonomy" id="1817868"/>
    <lineage>
        <taxon>Bacteria</taxon>
        <taxon>Candidatus Handelsmaniibacteriota</taxon>
    </lineage>
</organism>
<dbReference type="EMBL" id="MFKF01000173">
    <property type="protein sequence ID" value="OGG51723.1"/>
    <property type="molecule type" value="Genomic_DNA"/>
</dbReference>
<dbReference type="InterPro" id="IPR029060">
    <property type="entry name" value="PIN-like_dom_sf"/>
</dbReference>
<accession>A0A1F6CRF0</accession>
<sequence length="157" mass="17799">MSQKVYLETSVVSYLTARLSRDLIVAGHQQITQEWWANHRYKFELFVSQTMLEEAAAGDPEVAQQRLSTIENLPLLEITEEAVALAKDFIHLGPLPEKAEVDALHIAIAVTNKVDYLLTWNCKHLANAALRSRIERVCRLKGYDPVVICTPEELLED</sequence>
<dbReference type="AlphaFoldDB" id="A0A1F6CRF0"/>
<dbReference type="Proteomes" id="UP000178606">
    <property type="component" value="Unassembled WGS sequence"/>
</dbReference>
<dbReference type="GO" id="GO:0003677">
    <property type="term" value="F:DNA binding"/>
    <property type="evidence" value="ECO:0007669"/>
    <property type="project" value="UniProtKB-KW"/>
</dbReference>
<comment type="caution">
    <text evidence="1">The sequence shown here is derived from an EMBL/GenBank/DDBJ whole genome shotgun (WGS) entry which is preliminary data.</text>
</comment>
<name>A0A1F6CRF0_HANXR</name>
<reference evidence="1 2" key="1">
    <citation type="journal article" date="2016" name="Nat. Commun.">
        <title>Thousands of microbial genomes shed light on interconnected biogeochemical processes in an aquifer system.</title>
        <authorList>
            <person name="Anantharaman K."/>
            <person name="Brown C.T."/>
            <person name="Hug L.A."/>
            <person name="Sharon I."/>
            <person name="Castelle C.J."/>
            <person name="Probst A.J."/>
            <person name="Thomas B.C."/>
            <person name="Singh A."/>
            <person name="Wilkins M.J."/>
            <person name="Karaoz U."/>
            <person name="Brodie E.L."/>
            <person name="Williams K.H."/>
            <person name="Hubbard S.S."/>
            <person name="Banfield J.F."/>
        </authorList>
    </citation>
    <scope>NUCLEOTIDE SEQUENCE [LARGE SCALE GENOMIC DNA]</scope>
    <source>
        <strain evidence="2">RIFCSPLOWO2_12_FULL_64_10</strain>
    </source>
</reference>
<keyword evidence="1" id="KW-0238">DNA-binding</keyword>
<gene>
    <name evidence="1" type="ORF">A3F84_23540</name>
</gene>